<keyword evidence="9" id="KW-1185">Reference proteome</keyword>
<dbReference type="PANTHER" id="PTHR33284:SF1">
    <property type="entry name" value="RIBOSOMAL PROTEIN L25_GLN-TRNA SYNTHETASE, ANTI-CODON-BINDING DOMAIN-CONTAINING PROTEIN"/>
    <property type="match status" value="1"/>
</dbReference>
<dbReference type="EMBL" id="JAVREH010000029">
    <property type="protein sequence ID" value="MDT0263114.1"/>
    <property type="molecule type" value="Genomic_DNA"/>
</dbReference>
<dbReference type="InterPro" id="IPR020930">
    <property type="entry name" value="Ribosomal_uL5_bac-type"/>
</dbReference>
<evidence type="ECO:0000313" key="9">
    <source>
        <dbReference type="Proteomes" id="UP001183176"/>
    </source>
</evidence>
<dbReference type="GO" id="GO:0005840">
    <property type="term" value="C:ribosome"/>
    <property type="evidence" value="ECO:0007669"/>
    <property type="project" value="UniProtKB-KW"/>
</dbReference>
<feature type="domain" description="Large ribosomal subunit protein bL25 beta" evidence="7">
    <location>
        <begin position="100"/>
        <end position="178"/>
    </location>
</feature>
<comment type="caution">
    <text evidence="8">The sequence shown here is derived from an EMBL/GenBank/DDBJ whole genome shotgun (WGS) entry which is preliminary data.</text>
</comment>
<gene>
    <name evidence="5" type="primary">rplY</name>
    <name evidence="5" type="synonym">ctc</name>
    <name evidence="8" type="ORF">RM423_17130</name>
</gene>
<proteinExistence type="inferred from homology"/>
<keyword evidence="4 5" id="KW-0687">Ribonucleoprotein</keyword>
<comment type="function">
    <text evidence="5">This is one of the proteins that binds to the 5S RNA in the ribosome where it forms part of the central protuberance.</text>
</comment>
<sequence>MSEVRLDAEVRTEFGKGGARRTRRAGKIPAVIYGHGADPRHVSLPAREFTLAIRRGGSNVLLTLALEGEDQLTIPKAIQRDPIRGDFEHVDLLAVRLGEKVTIDVPLVLTGEIAPGGLLAQDATSVTVEAEATHLPTEIEISIEGMEVGSSVSAKDLTLAAGTTLVTDPETLLVAVGAAPTAEDLEAETAEAVEELGIVEDKPTETTE</sequence>
<accession>A0ABU2JDQ3</accession>
<dbReference type="InterPro" id="IPR020056">
    <property type="entry name" value="Rbsml_bL25/Gln-tRNA_synth_N"/>
</dbReference>
<dbReference type="InterPro" id="IPR020057">
    <property type="entry name" value="Ribosomal_bL25_b-dom"/>
</dbReference>
<dbReference type="Gene3D" id="2.170.120.20">
    <property type="entry name" value="Ribosomal protein L25, beta domain"/>
    <property type="match status" value="1"/>
</dbReference>
<dbReference type="Pfam" id="PF14693">
    <property type="entry name" value="Ribosomal_TL5_C"/>
    <property type="match status" value="1"/>
</dbReference>
<organism evidence="8 9">
    <name type="scientific">Jatrophihabitans lederbergiae</name>
    <dbReference type="NCBI Taxonomy" id="3075547"/>
    <lineage>
        <taxon>Bacteria</taxon>
        <taxon>Bacillati</taxon>
        <taxon>Actinomycetota</taxon>
        <taxon>Actinomycetes</taxon>
        <taxon>Jatrophihabitantales</taxon>
        <taxon>Jatrophihabitantaceae</taxon>
        <taxon>Jatrophihabitans</taxon>
    </lineage>
</organism>
<evidence type="ECO:0000256" key="2">
    <source>
        <dbReference type="ARBA" id="ARBA00022884"/>
    </source>
</evidence>
<keyword evidence="2 5" id="KW-0694">RNA-binding</keyword>
<evidence type="ECO:0000256" key="3">
    <source>
        <dbReference type="ARBA" id="ARBA00022980"/>
    </source>
</evidence>
<dbReference type="Gene3D" id="2.40.240.10">
    <property type="entry name" value="Ribosomal Protein L25, Chain P"/>
    <property type="match status" value="1"/>
</dbReference>
<name>A0ABU2JDQ3_9ACTN</name>
<evidence type="ECO:0000313" key="8">
    <source>
        <dbReference type="EMBL" id="MDT0263114.1"/>
    </source>
</evidence>
<feature type="domain" description="Large ribosomal subunit protein bL25 L25" evidence="6">
    <location>
        <begin position="6"/>
        <end position="92"/>
    </location>
</feature>
<dbReference type="InterPro" id="IPR029751">
    <property type="entry name" value="Ribosomal_L25_dom"/>
</dbReference>
<keyword evidence="1 5" id="KW-0699">rRNA-binding</keyword>
<protein>
    <recommendedName>
        <fullName evidence="5">Large ribosomal subunit protein bL25</fullName>
    </recommendedName>
    <alternativeName>
        <fullName evidence="5">General stress protein CTC</fullName>
    </alternativeName>
</protein>
<dbReference type="NCBIfam" id="NF004131">
    <property type="entry name" value="PRK05618.2-1"/>
    <property type="match status" value="1"/>
</dbReference>
<dbReference type="HAMAP" id="MF_01334">
    <property type="entry name" value="Ribosomal_bL25_CTC"/>
    <property type="match status" value="1"/>
</dbReference>
<evidence type="ECO:0000259" key="7">
    <source>
        <dbReference type="Pfam" id="PF14693"/>
    </source>
</evidence>
<dbReference type="SUPFAM" id="SSF50715">
    <property type="entry name" value="Ribosomal protein L25-like"/>
    <property type="match status" value="1"/>
</dbReference>
<dbReference type="Proteomes" id="UP001183176">
    <property type="component" value="Unassembled WGS sequence"/>
</dbReference>
<dbReference type="InterPro" id="IPR001021">
    <property type="entry name" value="Ribosomal_bL25_long"/>
</dbReference>
<reference evidence="9" key="1">
    <citation type="submission" date="2023-07" db="EMBL/GenBank/DDBJ databases">
        <title>30 novel species of actinomycetes from the DSMZ collection.</title>
        <authorList>
            <person name="Nouioui I."/>
        </authorList>
    </citation>
    <scope>NUCLEOTIDE SEQUENCE [LARGE SCALE GENOMIC DNA]</scope>
    <source>
        <strain evidence="9">DSM 44399</strain>
    </source>
</reference>
<comment type="subunit">
    <text evidence="5">Part of the 50S ribosomal subunit; part of the 5S rRNA/L5/L18/L25 subcomplex. Contacts the 5S rRNA. Binds to the 5S rRNA independently of L5 and L18.</text>
</comment>
<dbReference type="InterPro" id="IPR037121">
    <property type="entry name" value="Ribosomal_bL25_C"/>
</dbReference>
<dbReference type="Pfam" id="PF01386">
    <property type="entry name" value="Ribosomal_L25p"/>
    <property type="match status" value="1"/>
</dbReference>
<comment type="similarity">
    <text evidence="5">Belongs to the bacterial ribosomal protein bL25 family. CTC subfamily.</text>
</comment>
<dbReference type="InterPro" id="IPR011035">
    <property type="entry name" value="Ribosomal_bL25/Gln-tRNA_synth"/>
</dbReference>
<dbReference type="CDD" id="cd00495">
    <property type="entry name" value="Ribosomal_L25_TL5_CTC"/>
    <property type="match status" value="1"/>
</dbReference>
<evidence type="ECO:0000256" key="5">
    <source>
        <dbReference type="HAMAP-Rule" id="MF_01334"/>
    </source>
</evidence>
<keyword evidence="3 5" id="KW-0689">Ribosomal protein</keyword>
<dbReference type="NCBIfam" id="TIGR00731">
    <property type="entry name" value="bL25_bact_ctc"/>
    <property type="match status" value="1"/>
</dbReference>
<dbReference type="RefSeq" id="WP_311424261.1">
    <property type="nucleotide sequence ID" value="NZ_JAVREH010000029.1"/>
</dbReference>
<evidence type="ECO:0000256" key="1">
    <source>
        <dbReference type="ARBA" id="ARBA00022730"/>
    </source>
</evidence>
<evidence type="ECO:0000256" key="4">
    <source>
        <dbReference type="ARBA" id="ARBA00023274"/>
    </source>
</evidence>
<evidence type="ECO:0000259" key="6">
    <source>
        <dbReference type="Pfam" id="PF01386"/>
    </source>
</evidence>
<dbReference type="PANTHER" id="PTHR33284">
    <property type="entry name" value="RIBOSOMAL PROTEIN L25/GLN-TRNA SYNTHETASE, ANTI-CODON-BINDING DOMAIN-CONTAINING PROTEIN"/>
    <property type="match status" value="1"/>
</dbReference>